<dbReference type="PATRIC" id="fig|13690.12.peg.2486"/>
<dbReference type="Proteomes" id="UP000037029">
    <property type="component" value="Chromosome"/>
</dbReference>
<dbReference type="OrthoDB" id="9813767at2"/>
<evidence type="ECO:0000313" key="5">
    <source>
        <dbReference type="Proteomes" id="UP000077262"/>
    </source>
</evidence>
<dbReference type="AlphaFoldDB" id="A0A0J9FR12"/>
<evidence type="ECO:0000313" key="3">
    <source>
        <dbReference type="EMBL" id="QHD66994.1"/>
    </source>
</evidence>
<dbReference type="Proteomes" id="UP000464086">
    <property type="component" value="Chromosome"/>
</dbReference>
<dbReference type="EMBL" id="CP020925">
    <property type="protein sequence ID" value="ATP19895.1"/>
    <property type="molecule type" value="Genomic_DNA"/>
</dbReference>
<proteinExistence type="predicted"/>
<protein>
    <submittedName>
        <fullName evidence="2">CopG family transcriptional regulator</fullName>
    </submittedName>
</protein>
<reference evidence="2 5" key="1">
    <citation type="submission" date="2016-02" db="EMBL/GenBank/DDBJ databases">
        <authorList>
            <person name="Wen L."/>
            <person name="He K."/>
            <person name="Yang H."/>
        </authorList>
    </citation>
    <scope>NUCLEOTIDE SEQUENCE [LARGE SCALE GENOMIC DNA]</scope>
    <source>
        <strain evidence="2 5">CD09_2</strain>
    </source>
</reference>
<dbReference type="EMBL" id="CP047218">
    <property type="protein sequence ID" value="QHD66994.1"/>
    <property type="molecule type" value="Genomic_DNA"/>
</dbReference>
<gene>
    <name evidence="2" type="ORF">AX777_24275</name>
    <name evidence="1" type="ORF">BV87_16830</name>
    <name evidence="3" type="ORF">GS397_07970</name>
</gene>
<dbReference type="EMBL" id="LSTR01000082">
    <property type="protein sequence ID" value="OAH38398.1"/>
    <property type="molecule type" value="Genomic_DNA"/>
</dbReference>
<evidence type="ECO:0000313" key="1">
    <source>
        <dbReference type="EMBL" id="ATP19895.1"/>
    </source>
</evidence>
<evidence type="ECO:0000313" key="6">
    <source>
        <dbReference type="Proteomes" id="UP000464086"/>
    </source>
</evidence>
<dbReference type="Proteomes" id="UP000077262">
    <property type="component" value="Unassembled WGS sequence"/>
</dbReference>
<accession>A0A0J9FR12</accession>
<name>A0A0J9FR12_SPHYA</name>
<reference evidence="3 6" key="3">
    <citation type="submission" date="2019-12" db="EMBL/GenBank/DDBJ databases">
        <title>Functional and genomic insights into the Sphingobium yanoikuyae YC-JY1, a bacterium efficiently degrading bisphenol A.</title>
        <authorList>
            <person name="Jia Y."/>
            <person name="Li X."/>
            <person name="Wang J."/>
            <person name="Eltoukhy A."/>
            <person name="Lamraoui I."/>
            <person name="Yan Y."/>
        </authorList>
    </citation>
    <scope>NUCLEOTIDE SEQUENCE [LARGE SCALE GENOMIC DNA]</scope>
    <source>
        <strain evidence="3 6">YC-JY1</strain>
    </source>
</reference>
<sequence>MLEDDAMRTTLVIDDDVMAAARAIADHQHSSIGRVLSDLARKALHAPEAARTRNGISLLPTKPGVVVTQDIVNALRDEAP</sequence>
<evidence type="ECO:0000313" key="4">
    <source>
        <dbReference type="Proteomes" id="UP000037029"/>
    </source>
</evidence>
<organism evidence="2 5">
    <name type="scientific">Sphingobium yanoikuyae</name>
    <name type="common">Sphingomonas yanoikuyae</name>
    <dbReference type="NCBI Taxonomy" id="13690"/>
    <lineage>
        <taxon>Bacteria</taxon>
        <taxon>Pseudomonadati</taxon>
        <taxon>Pseudomonadota</taxon>
        <taxon>Alphaproteobacteria</taxon>
        <taxon>Sphingomonadales</taxon>
        <taxon>Sphingomonadaceae</taxon>
        <taxon>Sphingobium</taxon>
    </lineage>
</organism>
<reference evidence="1 4" key="2">
    <citation type="submission" date="2017-04" db="EMBL/GenBank/DDBJ databases">
        <title>Characterization, genome and methylation analysis of a phthalic acid esters degrading strain Sphingobium yanoikuyae SHJ.</title>
        <authorList>
            <person name="Feng L."/>
        </authorList>
    </citation>
    <scope>NUCLEOTIDE SEQUENCE [LARGE SCALE GENOMIC DNA]</scope>
    <source>
        <strain evidence="1 4">SHJ</strain>
    </source>
</reference>
<evidence type="ECO:0000313" key="2">
    <source>
        <dbReference type="EMBL" id="OAH38398.1"/>
    </source>
</evidence>